<name>A0A2G5UJW0_9PELO</name>
<evidence type="ECO:0000313" key="2">
    <source>
        <dbReference type="EMBL" id="PIC39830.1"/>
    </source>
</evidence>
<proteinExistence type="predicted"/>
<dbReference type="OrthoDB" id="5893103at2759"/>
<dbReference type="EMBL" id="PDUG01000003">
    <property type="protein sequence ID" value="PIC39830.1"/>
    <property type="molecule type" value="Genomic_DNA"/>
</dbReference>
<dbReference type="AlphaFoldDB" id="A0A2G5UJW0"/>
<keyword evidence="3" id="KW-1185">Reference proteome</keyword>
<gene>
    <name evidence="2" type="primary">Cnig_chr_III.g11396</name>
    <name evidence="2" type="ORF">B9Z55_011396</name>
</gene>
<accession>A0A2G5UJW0</accession>
<evidence type="ECO:0000256" key="1">
    <source>
        <dbReference type="SAM" id="MobiDB-lite"/>
    </source>
</evidence>
<protein>
    <submittedName>
        <fullName evidence="2">Uncharacterized protein</fullName>
    </submittedName>
</protein>
<comment type="caution">
    <text evidence="2">The sequence shown here is derived from an EMBL/GenBank/DDBJ whole genome shotgun (WGS) entry which is preliminary data.</text>
</comment>
<reference evidence="3" key="1">
    <citation type="submission" date="2017-10" db="EMBL/GenBank/DDBJ databases">
        <title>Rapid genome shrinkage in a self-fertile nematode reveals novel sperm competition proteins.</title>
        <authorList>
            <person name="Yin D."/>
            <person name="Schwarz E.M."/>
            <person name="Thomas C.G."/>
            <person name="Felde R.L."/>
            <person name="Korf I.F."/>
            <person name="Cutter A.D."/>
            <person name="Schartner C.M."/>
            <person name="Ralston E.J."/>
            <person name="Meyer B.J."/>
            <person name="Haag E.S."/>
        </authorList>
    </citation>
    <scope>NUCLEOTIDE SEQUENCE [LARGE SCALE GENOMIC DNA]</scope>
    <source>
        <strain evidence="3">JU1422</strain>
    </source>
</reference>
<evidence type="ECO:0000313" key="3">
    <source>
        <dbReference type="Proteomes" id="UP000230233"/>
    </source>
</evidence>
<feature type="region of interest" description="Disordered" evidence="1">
    <location>
        <begin position="1"/>
        <end position="67"/>
    </location>
</feature>
<sequence length="67" mass="7654">MQNKLASACATQAHKGTEERLRKPTTRCLHSPSFQSVQLYEDRLDGSTSKEGQGWMRMDHEDNSEED</sequence>
<dbReference type="Proteomes" id="UP000230233">
    <property type="component" value="Chromosome III"/>
</dbReference>
<organism evidence="2 3">
    <name type="scientific">Caenorhabditis nigoni</name>
    <dbReference type="NCBI Taxonomy" id="1611254"/>
    <lineage>
        <taxon>Eukaryota</taxon>
        <taxon>Metazoa</taxon>
        <taxon>Ecdysozoa</taxon>
        <taxon>Nematoda</taxon>
        <taxon>Chromadorea</taxon>
        <taxon>Rhabditida</taxon>
        <taxon>Rhabditina</taxon>
        <taxon>Rhabditomorpha</taxon>
        <taxon>Rhabditoidea</taxon>
        <taxon>Rhabditidae</taxon>
        <taxon>Peloderinae</taxon>
        <taxon>Caenorhabditis</taxon>
    </lineage>
</organism>